<dbReference type="Gene3D" id="2.30.31.20">
    <property type="entry name" value="Sporulation-specific cell division protein SsgB"/>
    <property type="match status" value="1"/>
</dbReference>
<feature type="region of interest" description="Disordered" evidence="1">
    <location>
        <begin position="76"/>
        <end position="102"/>
    </location>
</feature>
<evidence type="ECO:0000313" key="2">
    <source>
        <dbReference type="EMBL" id="CUU61201.1"/>
    </source>
</evidence>
<dbReference type="Proteomes" id="UP000198802">
    <property type="component" value="Unassembled WGS sequence"/>
</dbReference>
<dbReference type="InterPro" id="IPR038658">
    <property type="entry name" value="SsgB_sf"/>
</dbReference>
<organism evidence="2 3">
    <name type="scientific">Parafrankia irregularis</name>
    <dbReference type="NCBI Taxonomy" id="795642"/>
    <lineage>
        <taxon>Bacteria</taxon>
        <taxon>Bacillati</taxon>
        <taxon>Actinomycetota</taxon>
        <taxon>Actinomycetes</taxon>
        <taxon>Frankiales</taxon>
        <taxon>Frankiaceae</taxon>
        <taxon>Parafrankia</taxon>
    </lineage>
</organism>
<evidence type="ECO:0008006" key="4">
    <source>
        <dbReference type="Google" id="ProtNLM"/>
    </source>
</evidence>
<protein>
    <recommendedName>
        <fullName evidence="4">Sporulation and cell division protein, SsgA</fullName>
    </recommendedName>
</protein>
<gene>
    <name evidence="2" type="ORF">Ga0074812_16211</name>
</gene>
<dbReference type="AlphaFoldDB" id="A0A0S4R015"/>
<evidence type="ECO:0000313" key="3">
    <source>
        <dbReference type="Proteomes" id="UP000198802"/>
    </source>
</evidence>
<sequence>MWSRPIVSNVVTLDVNATYLTDAGKRVPALVSLGFDPLDPVAITVRAQVDEPRLAMATFARALFVVDDDRWAGPAGPAGLAGRDEPDGPVGLAGPDEPSVADGARVEPVVRGGRRLLSVSVPCPGGRAALEMSATRVSAFIQRTYTLVPVAAEAAMIDLDLDLGLAALGCG</sequence>
<reference evidence="3" key="1">
    <citation type="submission" date="2015-11" db="EMBL/GenBank/DDBJ databases">
        <authorList>
            <person name="Varghese N."/>
        </authorList>
    </citation>
    <scope>NUCLEOTIDE SEQUENCE [LARGE SCALE GENOMIC DNA]</scope>
    <source>
        <strain evidence="3">DSM 45899</strain>
    </source>
</reference>
<name>A0A0S4R015_9ACTN</name>
<evidence type="ECO:0000256" key="1">
    <source>
        <dbReference type="SAM" id="MobiDB-lite"/>
    </source>
</evidence>
<proteinExistence type="predicted"/>
<dbReference type="EMBL" id="FAOZ01000062">
    <property type="protein sequence ID" value="CUU61201.1"/>
    <property type="molecule type" value="Genomic_DNA"/>
</dbReference>
<keyword evidence="3" id="KW-1185">Reference proteome</keyword>
<accession>A0A0S4R015</accession>